<sequence length="211" mass="24110">MIQGIFVFNLFFVGQVRTYFSITVIFIVFTVFMKLIKRSGILAPILLMLSTLSGIAIVFYLIKKLGFFEGDRISSTLVRTEAIPYYLSQAFNHKLFGIGFPDTGTHYLLIHGFSHIFNSSIFYIEDTGIFGIIGVFGLMGIIFTLWLLKGIFKDIIRNDHKFQQIGVVVLYLSLFVTLIPLNSPRVILMAFYLLSIKEFRKFSAIDRIGNF</sequence>
<feature type="transmembrane region" description="Helical" evidence="1">
    <location>
        <begin position="6"/>
        <end position="29"/>
    </location>
</feature>
<reference evidence="2 3" key="1">
    <citation type="submission" date="2017-05" db="EMBL/GenBank/DDBJ databases">
        <title>Genome sequence of Pediococcus pentosaceus strain SRCM100892.</title>
        <authorList>
            <person name="Cho S.H."/>
        </authorList>
    </citation>
    <scope>NUCLEOTIDE SEQUENCE [LARGE SCALE GENOMIC DNA]</scope>
    <source>
        <strain evidence="2 3">SRCM100892</strain>
    </source>
</reference>
<keyword evidence="1" id="KW-0812">Transmembrane</keyword>
<evidence type="ECO:0000313" key="2">
    <source>
        <dbReference type="EMBL" id="ARW20151.1"/>
    </source>
</evidence>
<protein>
    <submittedName>
        <fullName evidence="2">Uncharacterized protein</fullName>
    </submittedName>
</protein>
<feature type="transmembrane region" description="Helical" evidence="1">
    <location>
        <begin position="128"/>
        <end position="148"/>
    </location>
</feature>
<gene>
    <name evidence="2" type="ORF">S100892_01607</name>
</gene>
<keyword evidence="1" id="KW-0472">Membrane</keyword>
<feature type="transmembrane region" description="Helical" evidence="1">
    <location>
        <begin position="41"/>
        <end position="62"/>
    </location>
</feature>
<dbReference type="EMBL" id="CP021474">
    <property type="protein sequence ID" value="ARW20151.1"/>
    <property type="molecule type" value="Genomic_DNA"/>
</dbReference>
<accession>A0A1Y0VPP8</accession>
<keyword evidence="1" id="KW-1133">Transmembrane helix</keyword>
<organism evidence="2 3">
    <name type="scientific">Pediococcus pentosaceus</name>
    <dbReference type="NCBI Taxonomy" id="1255"/>
    <lineage>
        <taxon>Bacteria</taxon>
        <taxon>Bacillati</taxon>
        <taxon>Bacillota</taxon>
        <taxon>Bacilli</taxon>
        <taxon>Lactobacillales</taxon>
        <taxon>Lactobacillaceae</taxon>
        <taxon>Pediococcus</taxon>
    </lineage>
</organism>
<dbReference type="AlphaFoldDB" id="A0A1Y0VPP8"/>
<evidence type="ECO:0000256" key="1">
    <source>
        <dbReference type="SAM" id="Phobius"/>
    </source>
</evidence>
<dbReference type="Proteomes" id="UP000196118">
    <property type="component" value="Chromosome"/>
</dbReference>
<feature type="transmembrane region" description="Helical" evidence="1">
    <location>
        <begin position="169"/>
        <end position="194"/>
    </location>
</feature>
<name>A0A1Y0VPP8_PEDPE</name>
<evidence type="ECO:0000313" key="3">
    <source>
        <dbReference type="Proteomes" id="UP000196118"/>
    </source>
</evidence>
<proteinExistence type="predicted"/>